<evidence type="ECO:0000313" key="11">
    <source>
        <dbReference type="EMBL" id="RHN60309.1"/>
    </source>
</evidence>
<dbReference type="EMBL" id="PSQE01000004">
    <property type="protein sequence ID" value="RHN60309.1"/>
    <property type="molecule type" value="Genomic_DNA"/>
</dbReference>
<evidence type="ECO:0000313" key="12">
    <source>
        <dbReference type="Proteomes" id="UP000265566"/>
    </source>
</evidence>
<evidence type="ECO:0000256" key="7">
    <source>
        <dbReference type="ARBA" id="ARBA00022989"/>
    </source>
</evidence>
<dbReference type="Gramene" id="rna22606">
    <property type="protein sequence ID" value="RHN60309.1"/>
    <property type="gene ID" value="gene22606"/>
</dbReference>
<keyword evidence="10" id="KW-0325">Glycoprotein</keyword>
<comment type="caution">
    <text evidence="11">The sequence shown here is derived from an EMBL/GenBank/DDBJ whole genome shotgun (WGS) entry which is preliminary data.</text>
</comment>
<dbReference type="Pfam" id="PF00560">
    <property type="entry name" value="LRR_1"/>
    <property type="match status" value="1"/>
</dbReference>
<evidence type="ECO:0000256" key="10">
    <source>
        <dbReference type="ARBA" id="ARBA00023180"/>
    </source>
</evidence>
<dbReference type="Proteomes" id="UP000265566">
    <property type="component" value="Chromosome 4"/>
</dbReference>
<comment type="similarity">
    <text evidence="2">Belongs to the RLP family.</text>
</comment>
<dbReference type="InterPro" id="IPR001611">
    <property type="entry name" value="Leu-rich_rpt"/>
</dbReference>
<evidence type="ECO:0000256" key="4">
    <source>
        <dbReference type="ARBA" id="ARBA00022614"/>
    </source>
</evidence>
<sequence length="156" mass="17360">MMNANDNKTGLQYMGKVNYYNDSVVVIVKGFSMELTRILTIFTTIDLSNNMFEGKIPEVIGELNSLKGLNLSNNRITGTIPQSLSKLRHLEWLDLSRNQMTGEIPVALTNLNFLSFLNLSKNHLEGVIPTGQQFSTFGNDSYEGNTMLCGFPSSKS</sequence>
<evidence type="ECO:0000256" key="2">
    <source>
        <dbReference type="ARBA" id="ARBA00009592"/>
    </source>
</evidence>
<dbReference type="AlphaFoldDB" id="A0A396I3X5"/>
<keyword evidence="7" id="KW-1133">Transmembrane helix</keyword>
<reference evidence="12" key="1">
    <citation type="journal article" date="2018" name="Nat. Plants">
        <title>Whole-genome landscape of Medicago truncatula symbiotic genes.</title>
        <authorList>
            <person name="Pecrix Y."/>
            <person name="Staton S.E."/>
            <person name="Sallet E."/>
            <person name="Lelandais-Briere C."/>
            <person name="Moreau S."/>
            <person name="Carrere S."/>
            <person name="Blein T."/>
            <person name="Jardinaud M.F."/>
            <person name="Latrasse D."/>
            <person name="Zouine M."/>
            <person name="Zahm M."/>
            <person name="Kreplak J."/>
            <person name="Mayjonade B."/>
            <person name="Satge C."/>
            <person name="Perez M."/>
            <person name="Cauet S."/>
            <person name="Marande W."/>
            <person name="Chantry-Darmon C."/>
            <person name="Lopez-Roques C."/>
            <person name="Bouchez O."/>
            <person name="Berard A."/>
            <person name="Debelle F."/>
            <person name="Munos S."/>
            <person name="Bendahmane A."/>
            <person name="Berges H."/>
            <person name="Niebel A."/>
            <person name="Buitink J."/>
            <person name="Frugier F."/>
            <person name="Benhamed M."/>
            <person name="Crespi M."/>
            <person name="Gouzy J."/>
            <person name="Gamas P."/>
        </authorList>
    </citation>
    <scope>NUCLEOTIDE SEQUENCE [LARGE SCALE GENOMIC DNA]</scope>
    <source>
        <strain evidence="12">cv. Jemalong A17</strain>
    </source>
</reference>
<evidence type="ECO:0000256" key="5">
    <source>
        <dbReference type="ARBA" id="ARBA00022692"/>
    </source>
</evidence>
<keyword evidence="5" id="KW-0812">Transmembrane</keyword>
<dbReference type="PRINTS" id="PR00019">
    <property type="entry name" value="LEURICHRPT"/>
</dbReference>
<organism evidence="11 12">
    <name type="scientific">Medicago truncatula</name>
    <name type="common">Barrel medic</name>
    <name type="synonym">Medicago tribuloides</name>
    <dbReference type="NCBI Taxonomy" id="3880"/>
    <lineage>
        <taxon>Eukaryota</taxon>
        <taxon>Viridiplantae</taxon>
        <taxon>Streptophyta</taxon>
        <taxon>Embryophyta</taxon>
        <taxon>Tracheophyta</taxon>
        <taxon>Spermatophyta</taxon>
        <taxon>Magnoliopsida</taxon>
        <taxon>eudicotyledons</taxon>
        <taxon>Gunneridae</taxon>
        <taxon>Pentapetalae</taxon>
        <taxon>rosids</taxon>
        <taxon>fabids</taxon>
        <taxon>Fabales</taxon>
        <taxon>Fabaceae</taxon>
        <taxon>Papilionoideae</taxon>
        <taxon>50 kb inversion clade</taxon>
        <taxon>NPAAA clade</taxon>
        <taxon>Hologalegina</taxon>
        <taxon>IRL clade</taxon>
        <taxon>Trifolieae</taxon>
        <taxon>Medicago</taxon>
    </lineage>
</organism>
<evidence type="ECO:0000256" key="1">
    <source>
        <dbReference type="ARBA" id="ARBA00004251"/>
    </source>
</evidence>
<dbReference type="FunFam" id="3.80.10.10:FF:000111">
    <property type="entry name" value="LRR receptor-like serine/threonine-protein kinase ERECTA"/>
    <property type="match status" value="1"/>
</dbReference>
<keyword evidence="3" id="KW-1003">Cell membrane</keyword>
<dbReference type="GO" id="GO:0005886">
    <property type="term" value="C:plasma membrane"/>
    <property type="evidence" value="ECO:0007669"/>
    <property type="project" value="UniProtKB-SubCell"/>
</dbReference>
<gene>
    <name evidence="11" type="ORF">MtrunA17_Chr4g0024381</name>
</gene>
<dbReference type="PANTHER" id="PTHR27004">
    <property type="entry name" value="RECEPTOR-LIKE PROTEIN 12 ISOFORM X1"/>
    <property type="match status" value="1"/>
</dbReference>
<dbReference type="Pfam" id="PF13855">
    <property type="entry name" value="LRR_8"/>
    <property type="match status" value="1"/>
</dbReference>
<dbReference type="PROSITE" id="PS51450">
    <property type="entry name" value="LRR"/>
    <property type="match status" value="1"/>
</dbReference>
<comment type="subcellular location">
    <subcellularLocation>
        <location evidence="1">Cell membrane</location>
        <topology evidence="1">Single-pass type I membrane protein</topology>
    </subcellularLocation>
</comment>
<name>A0A396I3X5_MEDTR</name>
<dbReference type="InterPro" id="IPR032675">
    <property type="entry name" value="LRR_dom_sf"/>
</dbReference>
<evidence type="ECO:0000256" key="3">
    <source>
        <dbReference type="ARBA" id="ARBA00022475"/>
    </source>
</evidence>
<proteinExistence type="inferred from homology"/>
<accession>A0A396I3X5</accession>
<dbReference type="SUPFAM" id="SSF52058">
    <property type="entry name" value="L domain-like"/>
    <property type="match status" value="1"/>
</dbReference>
<evidence type="ECO:0000256" key="6">
    <source>
        <dbReference type="ARBA" id="ARBA00022737"/>
    </source>
</evidence>
<dbReference type="Gene3D" id="3.80.10.10">
    <property type="entry name" value="Ribonuclease Inhibitor"/>
    <property type="match status" value="1"/>
</dbReference>
<dbReference type="PANTHER" id="PTHR27004:SF444">
    <property type="entry name" value="TM RESISTANCE PROTEIN, PUTATIVE-RELATED"/>
    <property type="match status" value="1"/>
</dbReference>
<keyword evidence="6" id="KW-0677">Repeat</keyword>
<protein>
    <submittedName>
        <fullName evidence="11">Putative leucine-rich repeat domain, L domain-containing protein</fullName>
    </submittedName>
</protein>
<keyword evidence="4" id="KW-0433">Leucine-rich repeat</keyword>
<keyword evidence="8" id="KW-0472">Membrane</keyword>
<evidence type="ECO:0000256" key="9">
    <source>
        <dbReference type="ARBA" id="ARBA00023170"/>
    </source>
</evidence>
<evidence type="ECO:0000256" key="8">
    <source>
        <dbReference type="ARBA" id="ARBA00023136"/>
    </source>
</evidence>
<keyword evidence="9" id="KW-0675">Receptor</keyword>